<dbReference type="OrthoDB" id="680962at2"/>
<evidence type="ECO:0000313" key="2">
    <source>
        <dbReference type="Proteomes" id="UP000263900"/>
    </source>
</evidence>
<name>A0A3B7MHF0_9BACT</name>
<dbReference type="KEGG" id="pseg:D3H65_00975"/>
<accession>A0A3B7MHF0</accession>
<dbReference type="PROSITE" id="PS51257">
    <property type="entry name" value="PROKAR_LIPOPROTEIN"/>
    <property type="match status" value="1"/>
</dbReference>
<dbReference type="Proteomes" id="UP000263900">
    <property type="component" value="Chromosome"/>
</dbReference>
<proteinExistence type="predicted"/>
<evidence type="ECO:0008006" key="3">
    <source>
        <dbReference type="Google" id="ProtNLM"/>
    </source>
</evidence>
<reference evidence="1 2" key="1">
    <citation type="submission" date="2018-09" db="EMBL/GenBank/DDBJ databases">
        <title>Genome sequencing of strain 6GH32-13.</title>
        <authorList>
            <person name="Weon H.-Y."/>
            <person name="Heo J."/>
            <person name="Kwon S.-W."/>
        </authorList>
    </citation>
    <scope>NUCLEOTIDE SEQUENCE [LARGE SCALE GENOMIC DNA]</scope>
    <source>
        <strain evidence="1 2">5GH32-13</strain>
    </source>
</reference>
<evidence type="ECO:0000313" key="1">
    <source>
        <dbReference type="EMBL" id="AXY72630.1"/>
    </source>
</evidence>
<gene>
    <name evidence="1" type="ORF">D3H65_00975</name>
</gene>
<dbReference type="EMBL" id="CP032157">
    <property type="protein sequence ID" value="AXY72630.1"/>
    <property type="molecule type" value="Genomic_DNA"/>
</dbReference>
<dbReference type="RefSeq" id="WP_119048468.1">
    <property type="nucleotide sequence ID" value="NZ_CP032157.1"/>
</dbReference>
<keyword evidence="2" id="KW-1185">Reference proteome</keyword>
<dbReference type="AlphaFoldDB" id="A0A3B7MHF0"/>
<organism evidence="1 2">
    <name type="scientific">Paraflavitalea soli</name>
    <dbReference type="NCBI Taxonomy" id="2315862"/>
    <lineage>
        <taxon>Bacteria</taxon>
        <taxon>Pseudomonadati</taxon>
        <taxon>Bacteroidota</taxon>
        <taxon>Chitinophagia</taxon>
        <taxon>Chitinophagales</taxon>
        <taxon>Chitinophagaceae</taxon>
        <taxon>Paraflavitalea</taxon>
    </lineage>
</organism>
<protein>
    <recommendedName>
        <fullName evidence="3">Lipocalin-like domain-containing protein</fullName>
    </recommendedName>
</protein>
<sequence length="144" mass="16510">MKRTASLRYSLIGLTAMTLVFSCTKDKDDLKKPADRILGVWNIVKETEVTYNKTTGAYKDSSSVDIPQGLFTIDFRSNGNVYTRISENGQIALDTFRYELENESLLLIDGDEYIINKFTNDHLITTDYYDDNTSNVKHTLEFKK</sequence>